<evidence type="ECO:0000313" key="2">
    <source>
        <dbReference type="EMBL" id="EFJ07614.1"/>
    </source>
</evidence>
<accession>D8T6Y3</accession>
<dbReference type="InParanoid" id="D8T6Y3"/>
<protein>
    <submittedName>
        <fullName evidence="2">Uncharacterized protein</fullName>
    </submittedName>
</protein>
<evidence type="ECO:0000256" key="1">
    <source>
        <dbReference type="SAM" id="MobiDB-lite"/>
    </source>
</evidence>
<dbReference type="KEGG" id="smo:SELMODRAFT_429678"/>
<keyword evidence="3" id="KW-1185">Reference proteome</keyword>
<feature type="compositionally biased region" description="Acidic residues" evidence="1">
    <location>
        <begin position="167"/>
        <end position="176"/>
    </location>
</feature>
<dbReference type="HOGENOM" id="CLU_961079_0_0_1"/>
<sequence length="281" mass="31693">MGYIAGVVKLPNNRKQVTSMLQTKGMPPGCIKIIENYNSRSSLQVSNITDEVKPMLKFLISTPEMCKSSSSTSKAIAILYDDLQHKIKVDITSYLHKKLIKEIHLATKLIHSSQKCETLAFPYVAALVSALDSAFPLSVKVPPTTPQTRRKWECKSKRREDLLHISEEEDEEEEEQEDKKELLPLTMTPPAKRTKMTTGSPPKNRTTTNQIESIISKEELEEKSQEQNQEINLDSITTPTNSVAVHTKKEGRASPPAKAPVDNSTMPQHREHHSKERPDQE</sequence>
<dbReference type="Gramene" id="EFJ07614">
    <property type="protein sequence ID" value="EFJ07614"/>
    <property type="gene ID" value="SELMODRAFT_429678"/>
</dbReference>
<dbReference type="Proteomes" id="UP000001514">
    <property type="component" value="Unassembled WGS sequence"/>
</dbReference>
<feature type="region of interest" description="Disordered" evidence="1">
    <location>
        <begin position="163"/>
        <end position="281"/>
    </location>
</feature>
<feature type="compositionally biased region" description="Basic and acidic residues" evidence="1">
    <location>
        <begin position="215"/>
        <end position="225"/>
    </location>
</feature>
<gene>
    <name evidence="2" type="ORF">SELMODRAFT_429678</name>
</gene>
<evidence type="ECO:0000313" key="3">
    <source>
        <dbReference type="Proteomes" id="UP000001514"/>
    </source>
</evidence>
<name>D8T6Y3_SELML</name>
<dbReference type="EMBL" id="GL377683">
    <property type="protein sequence ID" value="EFJ07614.1"/>
    <property type="molecule type" value="Genomic_DNA"/>
</dbReference>
<dbReference type="AlphaFoldDB" id="D8T6Y3"/>
<feature type="compositionally biased region" description="Polar residues" evidence="1">
    <location>
        <begin position="196"/>
        <end position="209"/>
    </location>
</feature>
<organism evidence="3">
    <name type="scientific">Selaginella moellendorffii</name>
    <name type="common">Spikemoss</name>
    <dbReference type="NCBI Taxonomy" id="88036"/>
    <lineage>
        <taxon>Eukaryota</taxon>
        <taxon>Viridiplantae</taxon>
        <taxon>Streptophyta</taxon>
        <taxon>Embryophyta</taxon>
        <taxon>Tracheophyta</taxon>
        <taxon>Lycopodiopsida</taxon>
        <taxon>Selaginellales</taxon>
        <taxon>Selaginellaceae</taxon>
        <taxon>Selaginella</taxon>
    </lineage>
</organism>
<proteinExistence type="predicted"/>
<reference evidence="2 3" key="1">
    <citation type="journal article" date="2011" name="Science">
        <title>The Selaginella genome identifies genetic changes associated with the evolution of vascular plants.</title>
        <authorList>
            <person name="Banks J.A."/>
            <person name="Nishiyama T."/>
            <person name="Hasebe M."/>
            <person name="Bowman J.L."/>
            <person name="Gribskov M."/>
            <person name="dePamphilis C."/>
            <person name="Albert V.A."/>
            <person name="Aono N."/>
            <person name="Aoyama T."/>
            <person name="Ambrose B.A."/>
            <person name="Ashton N.W."/>
            <person name="Axtell M.J."/>
            <person name="Barker E."/>
            <person name="Barker M.S."/>
            <person name="Bennetzen J.L."/>
            <person name="Bonawitz N.D."/>
            <person name="Chapple C."/>
            <person name="Cheng C."/>
            <person name="Correa L.G."/>
            <person name="Dacre M."/>
            <person name="DeBarry J."/>
            <person name="Dreyer I."/>
            <person name="Elias M."/>
            <person name="Engstrom E.M."/>
            <person name="Estelle M."/>
            <person name="Feng L."/>
            <person name="Finet C."/>
            <person name="Floyd S.K."/>
            <person name="Frommer W.B."/>
            <person name="Fujita T."/>
            <person name="Gramzow L."/>
            <person name="Gutensohn M."/>
            <person name="Harholt J."/>
            <person name="Hattori M."/>
            <person name="Heyl A."/>
            <person name="Hirai T."/>
            <person name="Hiwatashi Y."/>
            <person name="Ishikawa M."/>
            <person name="Iwata M."/>
            <person name="Karol K.G."/>
            <person name="Koehler B."/>
            <person name="Kolukisaoglu U."/>
            <person name="Kubo M."/>
            <person name="Kurata T."/>
            <person name="Lalonde S."/>
            <person name="Li K."/>
            <person name="Li Y."/>
            <person name="Litt A."/>
            <person name="Lyons E."/>
            <person name="Manning G."/>
            <person name="Maruyama T."/>
            <person name="Michael T.P."/>
            <person name="Mikami K."/>
            <person name="Miyazaki S."/>
            <person name="Morinaga S."/>
            <person name="Murata T."/>
            <person name="Mueller-Roeber B."/>
            <person name="Nelson D.R."/>
            <person name="Obara M."/>
            <person name="Oguri Y."/>
            <person name="Olmstead R.G."/>
            <person name="Onodera N."/>
            <person name="Petersen B.L."/>
            <person name="Pils B."/>
            <person name="Prigge M."/>
            <person name="Rensing S.A."/>
            <person name="Riano-Pachon D.M."/>
            <person name="Roberts A.W."/>
            <person name="Sato Y."/>
            <person name="Scheller H.V."/>
            <person name="Schulz B."/>
            <person name="Schulz C."/>
            <person name="Shakirov E.V."/>
            <person name="Shibagaki N."/>
            <person name="Shinohara N."/>
            <person name="Shippen D.E."/>
            <person name="Soerensen I."/>
            <person name="Sotooka R."/>
            <person name="Sugimoto N."/>
            <person name="Sugita M."/>
            <person name="Sumikawa N."/>
            <person name="Tanurdzic M."/>
            <person name="Theissen G."/>
            <person name="Ulvskov P."/>
            <person name="Wakazuki S."/>
            <person name="Weng J.K."/>
            <person name="Willats W.W."/>
            <person name="Wipf D."/>
            <person name="Wolf P.G."/>
            <person name="Yang L."/>
            <person name="Zimmer A.D."/>
            <person name="Zhu Q."/>
            <person name="Mitros T."/>
            <person name="Hellsten U."/>
            <person name="Loque D."/>
            <person name="Otillar R."/>
            <person name="Salamov A."/>
            <person name="Schmutz J."/>
            <person name="Shapiro H."/>
            <person name="Lindquist E."/>
            <person name="Lucas S."/>
            <person name="Rokhsar D."/>
            <person name="Grigoriev I.V."/>
        </authorList>
    </citation>
    <scope>NUCLEOTIDE SEQUENCE [LARGE SCALE GENOMIC DNA]</scope>
</reference>
<feature type="compositionally biased region" description="Polar residues" evidence="1">
    <location>
        <begin position="231"/>
        <end position="244"/>
    </location>
</feature>